<feature type="domain" description="UspA" evidence="2">
    <location>
        <begin position="1"/>
        <end position="141"/>
    </location>
</feature>
<protein>
    <submittedName>
        <fullName evidence="3">Universal stress protein</fullName>
    </submittedName>
</protein>
<dbReference type="PANTHER" id="PTHR46268">
    <property type="entry name" value="STRESS RESPONSE PROTEIN NHAX"/>
    <property type="match status" value="1"/>
</dbReference>
<gene>
    <name evidence="3" type="ORF">J0X15_03040</name>
</gene>
<sequence>MITKILVALDIADEASSEHLLKTASDLSKLHSAELHALMVVPTYRMPLVGSYFEPKDEEAMLRRAKEAFLSFLQDKAPEEQQVKGHIAHGTIYDEINRVAESLGCQLIVLGAHRPELSDYLLGPNAARVVRHARQSVYVVRDDTE</sequence>
<evidence type="ECO:0000256" key="1">
    <source>
        <dbReference type="ARBA" id="ARBA00008791"/>
    </source>
</evidence>
<evidence type="ECO:0000259" key="2">
    <source>
        <dbReference type="Pfam" id="PF00582"/>
    </source>
</evidence>
<accession>A0A939EKC5</accession>
<dbReference type="Gene3D" id="3.40.50.620">
    <property type="entry name" value="HUPs"/>
    <property type="match status" value="1"/>
</dbReference>
<name>A0A939EKC5_9HYPH</name>
<dbReference type="CDD" id="cd00293">
    <property type="entry name" value="USP-like"/>
    <property type="match status" value="1"/>
</dbReference>
<dbReference type="PRINTS" id="PR01438">
    <property type="entry name" value="UNVRSLSTRESS"/>
</dbReference>
<dbReference type="InterPro" id="IPR014729">
    <property type="entry name" value="Rossmann-like_a/b/a_fold"/>
</dbReference>
<organism evidence="3 4">
    <name type="scientific">Roseibium limicola</name>
    <dbReference type="NCBI Taxonomy" id="2816037"/>
    <lineage>
        <taxon>Bacteria</taxon>
        <taxon>Pseudomonadati</taxon>
        <taxon>Pseudomonadota</taxon>
        <taxon>Alphaproteobacteria</taxon>
        <taxon>Hyphomicrobiales</taxon>
        <taxon>Stappiaceae</taxon>
        <taxon>Roseibium</taxon>
    </lineage>
</organism>
<dbReference type="RefSeq" id="WP_206938090.1">
    <property type="nucleotide sequence ID" value="NZ_JAFLNF010000001.1"/>
</dbReference>
<dbReference type="SUPFAM" id="SSF52402">
    <property type="entry name" value="Adenine nucleotide alpha hydrolases-like"/>
    <property type="match status" value="1"/>
</dbReference>
<evidence type="ECO:0000313" key="3">
    <source>
        <dbReference type="EMBL" id="MBO0344186.1"/>
    </source>
</evidence>
<reference evidence="3" key="1">
    <citation type="submission" date="2021-03" db="EMBL/GenBank/DDBJ databases">
        <title>Roseibium sp. CAU 1637 isolated from Incheon.</title>
        <authorList>
            <person name="Kim W."/>
        </authorList>
    </citation>
    <scope>NUCLEOTIDE SEQUENCE</scope>
    <source>
        <strain evidence="3">CAU 1637</strain>
    </source>
</reference>
<dbReference type="Proteomes" id="UP000664779">
    <property type="component" value="Unassembled WGS sequence"/>
</dbReference>
<keyword evidence="4" id="KW-1185">Reference proteome</keyword>
<dbReference type="AlphaFoldDB" id="A0A939EKC5"/>
<dbReference type="InterPro" id="IPR006015">
    <property type="entry name" value="Universal_stress_UspA"/>
</dbReference>
<comment type="caution">
    <text evidence="3">The sequence shown here is derived from an EMBL/GenBank/DDBJ whole genome shotgun (WGS) entry which is preliminary data.</text>
</comment>
<dbReference type="InterPro" id="IPR006016">
    <property type="entry name" value="UspA"/>
</dbReference>
<dbReference type="Pfam" id="PF00582">
    <property type="entry name" value="Usp"/>
    <property type="match status" value="1"/>
</dbReference>
<dbReference type="PANTHER" id="PTHR46268:SF6">
    <property type="entry name" value="UNIVERSAL STRESS PROTEIN UP12"/>
    <property type="match status" value="1"/>
</dbReference>
<dbReference type="EMBL" id="JAFLNF010000001">
    <property type="protein sequence ID" value="MBO0344186.1"/>
    <property type="molecule type" value="Genomic_DNA"/>
</dbReference>
<proteinExistence type="inferred from homology"/>
<evidence type="ECO:0000313" key="4">
    <source>
        <dbReference type="Proteomes" id="UP000664779"/>
    </source>
</evidence>
<comment type="similarity">
    <text evidence="1">Belongs to the universal stress protein A family.</text>
</comment>